<name>A0A9W7CZP0_9STRA</name>
<comment type="caution">
    <text evidence="2">The sequence shown here is derived from an EMBL/GenBank/DDBJ whole genome shotgun (WGS) entry which is preliminary data.</text>
</comment>
<evidence type="ECO:0000313" key="3">
    <source>
        <dbReference type="Proteomes" id="UP001165121"/>
    </source>
</evidence>
<feature type="domain" description="Tc1-like transposase DDE" evidence="1">
    <location>
        <begin position="174"/>
        <end position="232"/>
    </location>
</feature>
<keyword evidence="3" id="KW-1185">Reference proteome</keyword>
<protein>
    <submittedName>
        <fullName evidence="2">Unnamed protein product</fullName>
    </submittedName>
</protein>
<dbReference type="Gene3D" id="3.30.420.10">
    <property type="entry name" value="Ribonuclease H-like superfamily/Ribonuclease H"/>
    <property type="match status" value="1"/>
</dbReference>
<dbReference type="EMBL" id="BSXT01001755">
    <property type="protein sequence ID" value="GMF44980.1"/>
    <property type="molecule type" value="Genomic_DNA"/>
</dbReference>
<dbReference type="Pfam" id="PF13358">
    <property type="entry name" value="DDE_3"/>
    <property type="match status" value="1"/>
</dbReference>
<reference evidence="2" key="1">
    <citation type="submission" date="2023-04" db="EMBL/GenBank/DDBJ databases">
        <title>Phytophthora fragariaefolia NBRC 109709.</title>
        <authorList>
            <person name="Ichikawa N."/>
            <person name="Sato H."/>
            <person name="Tonouchi N."/>
        </authorList>
    </citation>
    <scope>NUCLEOTIDE SEQUENCE</scope>
    <source>
        <strain evidence="2">NBRC 109709</strain>
    </source>
</reference>
<dbReference type="PANTHER" id="PTHR23022:SF129">
    <property type="entry name" value="TRANSPOSABLE ELEMENT TC3 TRANSPOSASE"/>
    <property type="match status" value="1"/>
</dbReference>
<accession>A0A9W7CZP0</accession>
<organism evidence="2 3">
    <name type="scientific">Phytophthora fragariaefolia</name>
    <dbReference type="NCBI Taxonomy" id="1490495"/>
    <lineage>
        <taxon>Eukaryota</taxon>
        <taxon>Sar</taxon>
        <taxon>Stramenopiles</taxon>
        <taxon>Oomycota</taxon>
        <taxon>Peronosporomycetes</taxon>
        <taxon>Peronosporales</taxon>
        <taxon>Peronosporaceae</taxon>
        <taxon>Phytophthora</taxon>
    </lineage>
</organism>
<dbReference type="SUPFAM" id="SSF46689">
    <property type="entry name" value="Homeodomain-like"/>
    <property type="match status" value="1"/>
</dbReference>
<sequence>MPYSWITMIAAFVNCMAPWLSDEERRCICGLREGGLSNRAIAKKVKRSRDAIERALRPRRVRGHPGRKPAVSERLARRLLRKAASGDKTAVQLKDECQCKCSHRTVQRILSGVDWLVYTKMENTLPLTAAHKAHRLSWAKEMFGGRPLHTTSILCQSFCYLYLHYGVDYIYQQDNAAIHTSMETRDFFDEQGIQVLDWPARSPDLNPIENLWALMARKVYPNGRQYASVPELTAAILDAWNSIDMSTLEKLIEPMPRRCFEVIEKKGACTSTNSQMQLSL</sequence>
<proteinExistence type="predicted"/>
<dbReference type="InterPro" id="IPR036397">
    <property type="entry name" value="RNaseH_sf"/>
</dbReference>
<gene>
    <name evidence="2" type="ORF">Pfra01_001592600</name>
</gene>
<dbReference type="Gene3D" id="1.10.10.60">
    <property type="entry name" value="Homeodomain-like"/>
    <property type="match status" value="1"/>
</dbReference>
<dbReference type="AlphaFoldDB" id="A0A9W7CZP0"/>
<evidence type="ECO:0000259" key="1">
    <source>
        <dbReference type="Pfam" id="PF13358"/>
    </source>
</evidence>
<evidence type="ECO:0000313" key="2">
    <source>
        <dbReference type="EMBL" id="GMF44980.1"/>
    </source>
</evidence>
<dbReference type="InterPro" id="IPR038717">
    <property type="entry name" value="Tc1-like_DDE_dom"/>
</dbReference>
<dbReference type="InterPro" id="IPR009057">
    <property type="entry name" value="Homeodomain-like_sf"/>
</dbReference>
<dbReference type="GO" id="GO:0003676">
    <property type="term" value="F:nucleic acid binding"/>
    <property type="evidence" value="ECO:0007669"/>
    <property type="project" value="InterPro"/>
</dbReference>
<dbReference type="Proteomes" id="UP001165121">
    <property type="component" value="Unassembled WGS sequence"/>
</dbReference>
<dbReference type="PANTHER" id="PTHR23022">
    <property type="entry name" value="TRANSPOSABLE ELEMENT-RELATED"/>
    <property type="match status" value="1"/>
</dbReference>
<dbReference type="OrthoDB" id="120609at2759"/>
<dbReference type="InterPro" id="IPR052338">
    <property type="entry name" value="Transposase_5"/>
</dbReference>